<dbReference type="InterPro" id="IPR022764">
    <property type="entry name" value="Peptidase_S54_rhomboid_dom"/>
</dbReference>
<dbReference type="GO" id="GO:0005975">
    <property type="term" value="P:carbohydrate metabolic process"/>
    <property type="evidence" value="ECO:0007669"/>
    <property type="project" value="InterPro"/>
</dbReference>
<evidence type="ECO:0000256" key="17">
    <source>
        <dbReference type="RuleBase" id="RU361169"/>
    </source>
</evidence>
<comment type="function">
    <text evidence="18">Serine protease involved in intramembrane proteolysis.</text>
</comment>
<dbReference type="GO" id="GO:0004252">
    <property type="term" value="F:serine-type endopeptidase activity"/>
    <property type="evidence" value="ECO:0007669"/>
    <property type="project" value="InterPro"/>
</dbReference>
<dbReference type="GO" id="GO:0009003">
    <property type="term" value="F:signal peptidase activity"/>
    <property type="evidence" value="ECO:0007669"/>
    <property type="project" value="UniProtKB-EC"/>
</dbReference>
<evidence type="ECO:0000313" key="23">
    <source>
        <dbReference type="Proteomes" id="UP000188354"/>
    </source>
</evidence>
<evidence type="ECO:0000256" key="5">
    <source>
        <dbReference type="ARBA" id="ARBA00008834"/>
    </source>
</evidence>
<evidence type="ECO:0000256" key="12">
    <source>
        <dbReference type="ARBA" id="ARBA00022825"/>
    </source>
</evidence>
<evidence type="ECO:0000256" key="9">
    <source>
        <dbReference type="ARBA" id="ARBA00022670"/>
    </source>
</evidence>
<dbReference type="InterPro" id="IPR036286">
    <property type="entry name" value="LexA/Signal_pep-like_sf"/>
</dbReference>
<dbReference type="InterPro" id="IPR015927">
    <property type="entry name" value="Peptidase_S24_S26A/B/C"/>
</dbReference>
<evidence type="ECO:0000256" key="6">
    <source>
        <dbReference type="ARBA" id="ARBA00009045"/>
    </source>
</evidence>
<dbReference type="EMBL" id="CM007370">
    <property type="protein sequence ID" value="OIW03857.1"/>
    <property type="molecule type" value="Genomic_DNA"/>
</dbReference>
<dbReference type="InterPro" id="IPR001733">
    <property type="entry name" value="Peptidase_S26B"/>
</dbReference>
<evidence type="ECO:0000256" key="11">
    <source>
        <dbReference type="ARBA" id="ARBA00022801"/>
    </source>
</evidence>
<feature type="domain" description="Peptidase S54 rhomboid" evidence="21">
    <location>
        <begin position="428"/>
        <end position="570"/>
    </location>
</feature>
<feature type="transmembrane region" description="Helical" evidence="18">
    <location>
        <begin position="552"/>
        <end position="570"/>
    </location>
</feature>
<keyword evidence="14 18" id="KW-0472">Membrane</keyword>
<evidence type="ECO:0000256" key="2">
    <source>
        <dbReference type="ARBA" id="ARBA00000677"/>
    </source>
</evidence>
<dbReference type="FunFam" id="1.20.1540.10:FF:000019">
    <property type="entry name" value="RHOMBOID-like protein"/>
    <property type="match status" value="1"/>
</dbReference>
<evidence type="ECO:0000256" key="18">
    <source>
        <dbReference type="RuleBase" id="RU362115"/>
    </source>
</evidence>
<evidence type="ECO:0000256" key="8">
    <source>
        <dbReference type="ARBA" id="ARBA00022512"/>
    </source>
</evidence>
<feature type="chain" id="PRO_5020037570" description="RHOMBOID-like protein" evidence="19">
    <location>
        <begin position="31"/>
        <end position="743"/>
    </location>
</feature>
<dbReference type="SUPFAM" id="SSF144091">
    <property type="entry name" value="Rhomboid-like"/>
    <property type="match status" value="1"/>
</dbReference>
<dbReference type="NCBIfam" id="TIGR02228">
    <property type="entry name" value="sigpep_I_arch"/>
    <property type="match status" value="1"/>
</dbReference>
<evidence type="ECO:0000259" key="20">
    <source>
        <dbReference type="Pfam" id="PF00717"/>
    </source>
</evidence>
<dbReference type="InterPro" id="IPR000743">
    <property type="entry name" value="Glyco_hydro_28"/>
</dbReference>
<evidence type="ECO:0000256" key="13">
    <source>
        <dbReference type="ARBA" id="ARBA00022989"/>
    </source>
</evidence>
<comment type="similarity">
    <text evidence="5 17">Belongs to the glycosyl hydrolase 28 family.</text>
</comment>
<organism evidence="22 23">
    <name type="scientific">Lupinus angustifolius</name>
    <name type="common">Narrow-leaved blue lupine</name>
    <dbReference type="NCBI Taxonomy" id="3871"/>
    <lineage>
        <taxon>Eukaryota</taxon>
        <taxon>Viridiplantae</taxon>
        <taxon>Streptophyta</taxon>
        <taxon>Embryophyta</taxon>
        <taxon>Tracheophyta</taxon>
        <taxon>Spermatophyta</taxon>
        <taxon>Magnoliopsida</taxon>
        <taxon>eudicotyledons</taxon>
        <taxon>Gunneridae</taxon>
        <taxon>Pentapetalae</taxon>
        <taxon>rosids</taxon>
        <taxon>fabids</taxon>
        <taxon>Fabales</taxon>
        <taxon>Fabaceae</taxon>
        <taxon>Papilionoideae</taxon>
        <taxon>50 kb inversion clade</taxon>
        <taxon>genistoids sensu lato</taxon>
        <taxon>core genistoids</taxon>
        <taxon>Genisteae</taxon>
        <taxon>Lupinus</taxon>
    </lineage>
</organism>
<dbReference type="EC" id="3.4.21.105" evidence="18"/>
<comment type="catalytic activity">
    <reaction evidence="1 18">
        <text>Cleaves type-1 transmembrane domains using a catalytic dyad composed of serine and histidine that are contributed by different transmembrane domains.</text>
        <dbReference type="EC" id="3.4.21.105"/>
    </reaction>
</comment>
<protein>
    <recommendedName>
        <fullName evidence="18">RHOMBOID-like protein</fullName>
        <ecNumber evidence="17">3.2.1.-</ecNumber>
        <ecNumber evidence="18">3.4.21.105</ecNumber>
    </recommendedName>
</protein>
<accession>A0A4P1R6J2</accession>
<evidence type="ECO:0000256" key="19">
    <source>
        <dbReference type="SAM" id="SignalP"/>
    </source>
</evidence>
<dbReference type="Gramene" id="OIW03857">
    <property type="protein sequence ID" value="OIW03857"/>
    <property type="gene ID" value="TanjilG_30133"/>
</dbReference>
<dbReference type="SUPFAM" id="SSF51306">
    <property type="entry name" value="LexA/Signal peptidase"/>
    <property type="match status" value="1"/>
</dbReference>
<keyword evidence="15 17" id="KW-0326">Glycosidase</keyword>
<evidence type="ECO:0000313" key="22">
    <source>
        <dbReference type="EMBL" id="OIW03857.1"/>
    </source>
</evidence>
<comment type="subcellular location">
    <subcellularLocation>
        <location evidence="3 18">Membrane</location>
        <topology evidence="3 18">Multi-pass membrane protein</topology>
    </subcellularLocation>
    <subcellularLocation>
        <location evidence="4">Secreted</location>
        <location evidence="4">Cell wall</location>
    </subcellularLocation>
</comment>
<dbReference type="PANTHER" id="PTHR22936">
    <property type="entry name" value="RHOMBOID-RELATED"/>
    <property type="match status" value="1"/>
</dbReference>
<keyword evidence="8" id="KW-0964">Secreted</keyword>
<dbReference type="GO" id="GO:0005794">
    <property type="term" value="C:Golgi apparatus"/>
    <property type="evidence" value="ECO:0007669"/>
    <property type="project" value="UniProtKB-ARBA"/>
</dbReference>
<evidence type="ECO:0000259" key="21">
    <source>
        <dbReference type="Pfam" id="PF01694"/>
    </source>
</evidence>
<comment type="caution">
    <text evidence="18">Lacks conserved residue(s) required for the propagation of feature annotation.</text>
</comment>
<dbReference type="Gene3D" id="1.20.1540.10">
    <property type="entry name" value="Rhomboid-like"/>
    <property type="match status" value="1"/>
</dbReference>
<dbReference type="InterPro" id="IPR012334">
    <property type="entry name" value="Pectin_lyas_fold"/>
</dbReference>
<dbReference type="Gene3D" id="2.160.20.10">
    <property type="entry name" value="Single-stranded right-handed beta-helix, Pectin lyase-like"/>
    <property type="match status" value="2"/>
</dbReference>
<dbReference type="Pfam" id="PF00295">
    <property type="entry name" value="Glyco_hydro_28"/>
    <property type="match status" value="3"/>
</dbReference>
<keyword evidence="8" id="KW-0134">Cell wall</keyword>
<dbReference type="EC" id="3.2.1.-" evidence="17"/>
<dbReference type="SUPFAM" id="SSF51126">
    <property type="entry name" value="Pectin lyase-like"/>
    <property type="match status" value="1"/>
</dbReference>
<feature type="transmembrane region" description="Helical" evidence="18">
    <location>
        <begin position="492"/>
        <end position="511"/>
    </location>
</feature>
<evidence type="ECO:0000256" key="15">
    <source>
        <dbReference type="ARBA" id="ARBA00023295"/>
    </source>
</evidence>
<gene>
    <name evidence="22" type="ORF">TanjilG_30133</name>
</gene>
<feature type="signal peptide" evidence="19">
    <location>
        <begin position="1"/>
        <end position="30"/>
    </location>
</feature>
<dbReference type="InterPro" id="IPR011050">
    <property type="entry name" value="Pectin_lyase_fold/virulence"/>
</dbReference>
<evidence type="ECO:0000256" key="1">
    <source>
        <dbReference type="ARBA" id="ARBA00000156"/>
    </source>
</evidence>
<comment type="similarity">
    <text evidence="6 18">Belongs to the peptidase S54 family.</text>
</comment>
<dbReference type="InterPro" id="IPR002610">
    <property type="entry name" value="Peptidase_S54_rhomboid-like"/>
</dbReference>
<dbReference type="GO" id="GO:0016020">
    <property type="term" value="C:membrane"/>
    <property type="evidence" value="ECO:0007669"/>
    <property type="project" value="UniProtKB-SubCell"/>
</dbReference>
<dbReference type="PANTHER" id="PTHR22936:SF87">
    <property type="entry name" value="RHOMBOID-LIKE PROTEIN 5"/>
    <property type="match status" value="1"/>
</dbReference>
<comment type="similarity">
    <text evidence="7">Belongs to the peptidase S26B family.</text>
</comment>
<evidence type="ECO:0000256" key="7">
    <source>
        <dbReference type="ARBA" id="ARBA00011035"/>
    </source>
</evidence>
<keyword evidence="12 18" id="KW-0720">Serine protease</keyword>
<sequence>MGLKNTTMFDIMEILFTLLVILSVAKPGLSSTTKTFNVLHYGAVGDKITDDSPAFEKAWKDVCQSKSDISQLVVPAGKTFLLKPITFTGPCKSTYTYIQVLGNIVAPKTKSEYSGHHTNTWLGFSNINGLIIKGKGIIDGRGSAWWQQPCLGNPSPGTKCRPPSDDCIAISSGSSKIKISGITCGPGHGISIGSLGTAGKTDTVEDVHGGAGFARRISFEDIKFVRANSPIIIDQFYCPNRIDCQNKTEAVKVSDVTFKRIVGTSLMEEAINLSCDQNIGCSNIVLDDIDITSAIPGKEVFSFCHNAHGKAINTKPAPEAMGKRPPYATDIEGARYPPPPQPTFRPPPPTQWTSWLVPLIFVTNVAMFVYSMYLNDCPSHLDKEECLFTQQLGTFAFQPFRENPLLGPSTSTLRKLGALERDLVVYDNESWRFLTCMFLHAGVIHLLSNMFSLLFIGVRLEQEFGFLRIGLLYILSGFGGSLLSILHLKNDGIVQTISVGASGALFGLLGSMLSELLTNWTIYANKCAALISLVVIIGLNLAVGFLPHVDNSAHIGGFLSGFFLGFILLMRHQYGYVKHKYIPPGSDIKRLIVTSALIIWKGLMCITGSESPVVVVLSGSMEPGFKRGDILFLHMSKDPIRSGEIVVFNVDGREIPIVHRVIKVHEREDTGEVDVLTKGDNNYGDDRLLYADGQLWLHRHHIMGRAVGFLPYVGWVTIIMTENPIFKYILIGGLGLLVITSKD</sequence>
<evidence type="ECO:0000256" key="14">
    <source>
        <dbReference type="ARBA" id="ARBA00023136"/>
    </source>
</evidence>
<feature type="transmembrane region" description="Helical" evidence="18">
    <location>
        <begin position="523"/>
        <end position="546"/>
    </location>
</feature>
<dbReference type="GO" id="GO:0004650">
    <property type="term" value="F:polygalacturonase activity"/>
    <property type="evidence" value="ECO:0007669"/>
    <property type="project" value="InterPro"/>
</dbReference>
<keyword evidence="9 18" id="KW-0645">Protease</keyword>
<keyword evidence="19" id="KW-0732">Signal</keyword>
<feature type="domain" description="Peptidase S24/S26A/S26B/S26C" evidence="20">
    <location>
        <begin position="603"/>
        <end position="669"/>
    </location>
</feature>
<dbReference type="CDD" id="cd06462">
    <property type="entry name" value="Peptidase_S24_S26"/>
    <property type="match status" value="1"/>
</dbReference>
<dbReference type="Proteomes" id="UP000188354">
    <property type="component" value="Chromosome LG10"/>
</dbReference>
<dbReference type="Pfam" id="PF00717">
    <property type="entry name" value="Peptidase_S24"/>
    <property type="match status" value="1"/>
</dbReference>
<dbReference type="PRINTS" id="PR00728">
    <property type="entry name" value="SIGNALPTASE"/>
</dbReference>
<keyword evidence="10 18" id="KW-0812">Transmembrane</keyword>
<dbReference type="Pfam" id="PF01694">
    <property type="entry name" value="Rhomboid"/>
    <property type="match status" value="1"/>
</dbReference>
<evidence type="ECO:0000256" key="4">
    <source>
        <dbReference type="ARBA" id="ARBA00004191"/>
    </source>
</evidence>
<dbReference type="InterPro" id="IPR035952">
    <property type="entry name" value="Rhomboid-like_sf"/>
</dbReference>
<feature type="transmembrane region" description="Helical" evidence="18">
    <location>
        <begin position="465"/>
        <end position="486"/>
    </location>
</feature>
<dbReference type="AlphaFoldDB" id="A0A4P1R6J2"/>
<proteinExistence type="inferred from homology"/>
<keyword evidence="11 18" id="KW-0378">Hydrolase</keyword>
<feature type="transmembrane region" description="Helical" evidence="18">
    <location>
        <begin position="437"/>
        <end position="458"/>
    </location>
</feature>
<evidence type="ECO:0000256" key="3">
    <source>
        <dbReference type="ARBA" id="ARBA00004141"/>
    </source>
</evidence>
<feature type="active site" evidence="16">
    <location>
        <position position="188"/>
    </location>
</feature>
<keyword evidence="23" id="KW-1185">Reference proteome</keyword>
<dbReference type="PROSITE" id="PS00502">
    <property type="entry name" value="POLYGALACTURONASE"/>
    <property type="match status" value="1"/>
</dbReference>
<evidence type="ECO:0000256" key="10">
    <source>
        <dbReference type="ARBA" id="ARBA00022692"/>
    </source>
</evidence>
<dbReference type="STRING" id="3871.A0A4P1R6J2"/>
<reference evidence="22 23" key="1">
    <citation type="journal article" date="2017" name="Plant Biotechnol. J.">
        <title>A comprehensive draft genome sequence for lupin (Lupinus angustifolius), an emerging health food: insights into plant-microbe interactions and legume evolution.</title>
        <authorList>
            <person name="Hane J.K."/>
            <person name="Ming Y."/>
            <person name="Kamphuis L.G."/>
            <person name="Nelson M.N."/>
            <person name="Garg G."/>
            <person name="Atkins C.A."/>
            <person name="Bayer P.E."/>
            <person name="Bravo A."/>
            <person name="Bringans S."/>
            <person name="Cannon S."/>
            <person name="Edwards D."/>
            <person name="Foley R."/>
            <person name="Gao L.L."/>
            <person name="Harrison M.J."/>
            <person name="Huang W."/>
            <person name="Hurgobin B."/>
            <person name="Li S."/>
            <person name="Liu C.W."/>
            <person name="McGrath A."/>
            <person name="Morahan G."/>
            <person name="Murray J."/>
            <person name="Weller J."/>
            <person name="Jian J."/>
            <person name="Singh K.B."/>
        </authorList>
    </citation>
    <scope>NUCLEOTIDE SEQUENCE [LARGE SCALE GENOMIC DNA]</scope>
    <source>
        <strain evidence="23">cv. Tanjil</strain>
        <tissue evidence="22">Whole plant</tissue>
    </source>
</reference>
<comment type="catalytic activity">
    <reaction evidence="2">
        <text>Cleavage of hydrophobic, N-terminal signal or leader sequences from secreted and periplasmic proteins.</text>
        <dbReference type="EC" id="3.4.21.89"/>
    </reaction>
</comment>
<name>A0A4P1R6J2_LUPAN</name>
<dbReference type="GO" id="GO:0006465">
    <property type="term" value="P:signal peptide processing"/>
    <property type="evidence" value="ECO:0007669"/>
    <property type="project" value="InterPro"/>
</dbReference>
<keyword evidence="13 18" id="KW-1133">Transmembrane helix</keyword>
<evidence type="ECO:0000256" key="16">
    <source>
        <dbReference type="PROSITE-ProRule" id="PRU10052"/>
    </source>
</evidence>